<dbReference type="SUPFAM" id="SSF116842">
    <property type="entry name" value="XseB-like"/>
    <property type="match status" value="1"/>
</dbReference>
<gene>
    <name evidence="1" type="ORF">METZ01_LOCUS232185</name>
</gene>
<evidence type="ECO:0000313" key="1">
    <source>
        <dbReference type="EMBL" id="SVB79331.1"/>
    </source>
</evidence>
<organism evidence="1">
    <name type="scientific">marine metagenome</name>
    <dbReference type="NCBI Taxonomy" id="408172"/>
    <lineage>
        <taxon>unclassified sequences</taxon>
        <taxon>metagenomes</taxon>
        <taxon>ecological metagenomes</taxon>
    </lineage>
</organism>
<dbReference type="GO" id="GO:0006308">
    <property type="term" value="P:DNA catabolic process"/>
    <property type="evidence" value="ECO:0007669"/>
    <property type="project" value="InterPro"/>
</dbReference>
<reference evidence="1" key="1">
    <citation type="submission" date="2018-05" db="EMBL/GenBank/DDBJ databases">
        <authorList>
            <person name="Lanie J.A."/>
            <person name="Ng W.-L."/>
            <person name="Kazmierczak K.M."/>
            <person name="Andrzejewski T.M."/>
            <person name="Davidsen T.M."/>
            <person name="Wayne K.J."/>
            <person name="Tettelin H."/>
            <person name="Glass J.I."/>
            <person name="Rusch D."/>
            <person name="Podicherti R."/>
            <person name="Tsui H.-C.T."/>
            <person name="Winkler M.E."/>
        </authorList>
    </citation>
    <scope>NUCLEOTIDE SEQUENCE</scope>
</reference>
<accession>A0A382GYS0</accession>
<dbReference type="InterPro" id="IPR037004">
    <property type="entry name" value="Exonuc_VII_ssu_sf"/>
</dbReference>
<sequence>MKEKNFPDDNNSKSIEELTQEANSIIEKLEKQEDLKNSLDDYQKLIKLNNIIEKKFQKKSKSISQNVKEKINNIAKRKDDK</sequence>
<protein>
    <recommendedName>
        <fullName evidence="2">Exonuclease VII small subunit</fullName>
    </recommendedName>
</protein>
<dbReference type="EMBL" id="UINC01057787">
    <property type="protein sequence ID" value="SVB79331.1"/>
    <property type="molecule type" value="Genomic_DNA"/>
</dbReference>
<name>A0A382GYS0_9ZZZZ</name>
<dbReference type="GO" id="GO:0008855">
    <property type="term" value="F:exodeoxyribonuclease VII activity"/>
    <property type="evidence" value="ECO:0007669"/>
    <property type="project" value="InterPro"/>
</dbReference>
<dbReference type="GO" id="GO:0009318">
    <property type="term" value="C:exodeoxyribonuclease VII complex"/>
    <property type="evidence" value="ECO:0007669"/>
    <property type="project" value="InterPro"/>
</dbReference>
<dbReference type="AlphaFoldDB" id="A0A382GYS0"/>
<proteinExistence type="predicted"/>
<evidence type="ECO:0008006" key="2">
    <source>
        <dbReference type="Google" id="ProtNLM"/>
    </source>
</evidence>